<evidence type="ECO:0000313" key="2">
    <source>
        <dbReference type="Proteomes" id="UP001229421"/>
    </source>
</evidence>
<gene>
    <name evidence="1" type="ORF">QVD17_24625</name>
</gene>
<dbReference type="EMBL" id="JAUHHV010000006">
    <property type="protein sequence ID" value="KAK1421904.1"/>
    <property type="molecule type" value="Genomic_DNA"/>
</dbReference>
<dbReference type="Proteomes" id="UP001229421">
    <property type="component" value="Unassembled WGS sequence"/>
</dbReference>
<comment type="caution">
    <text evidence="1">The sequence shown here is derived from an EMBL/GenBank/DDBJ whole genome shotgun (WGS) entry which is preliminary data.</text>
</comment>
<protein>
    <submittedName>
        <fullName evidence="1">Uncharacterized protein</fullName>
    </submittedName>
</protein>
<organism evidence="1 2">
    <name type="scientific">Tagetes erecta</name>
    <name type="common">African marigold</name>
    <dbReference type="NCBI Taxonomy" id="13708"/>
    <lineage>
        <taxon>Eukaryota</taxon>
        <taxon>Viridiplantae</taxon>
        <taxon>Streptophyta</taxon>
        <taxon>Embryophyta</taxon>
        <taxon>Tracheophyta</taxon>
        <taxon>Spermatophyta</taxon>
        <taxon>Magnoliopsida</taxon>
        <taxon>eudicotyledons</taxon>
        <taxon>Gunneridae</taxon>
        <taxon>Pentapetalae</taxon>
        <taxon>asterids</taxon>
        <taxon>campanulids</taxon>
        <taxon>Asterales</taxon>
        <taxon>Asteraceae</taxon>
        <taxon>Asteroideae</taxon>
        <taxon>Heliantheae alliance</taxon>
        <taxon>Tageteae</taxon>
        <taxon>Tagetes</taxon>
    </lineage>
</organism>
<sequence>MLFLDYNNPQYYELTKRFRELEPKEIPRMSLPVDAHKKRKDLIDMFPSEIKAYNVPVENRELWHKAATTCDVVRSLLSKGQSIADLLDSMNMPDQSKDVKIIAWKYDEIFDAFLIKRVNGLCDVYHYYTSIFKLQVQHLMELHKLQLINHSRAERGNKLVMLLDAGISRMPSYLQVRGQQEDRVYLQNKKKK</sequence>
<dbReference type="AlphaFoldDB" id="A0AAD8KFA0"/>
<name>A0AAD8KFA0_TARER</name>
<evidence type="ECO:0000313" key="1">
    <source>
        <dbReference type="EMBL" id="KAK1421904.1"/>
    </source>
</evidence>
<proteinExistence type="predicted"/>
<keyword evidence="2" id="KW-1185">Reference proteome</keyword>
<reference evidence="1" key="1">
    <citation type="journal article" date="2023" name="bioRxiv">
        <title>Improved chromosome-level genome assembly for marigold (Tagetes erecta).</title>
        <authorList>
            <person name="Jiang F."/>
            <person name="Yuan L."/>
            <person name="Wang S."/>
            <person name="Wang H."/>
            <person name="Xu D."/>
            <person name="Wang A."/>
            <person name="Fan W."/>
        </authorList>
    </citation>
    <scope>NUCLEOTIDE SEQUENCE</scope>
    <source>
        <strain evidence="1">WSJ</strain>
        <tissue evidence="1">Leaf</tissue>
    </source>
</reference>
<accession>A0AAD8KFA0</accession>